<evidence type="ECO:0000256" key="1">
    <source>
        <dbReference type="SAM" id="MobiDB-lite"/>
    </source>
</evidence>
<sequence>MDDITMEIRTRLDQLFSQYQPSRALTELKEELVGDLTEAVTDKINQGMTATKAIDEAMSQLGDIDSLLKEVAAENAAQANDQADDSQQVDTATDDAGADANAKTGEHSHSHVQIGKLHITDDQVTWGDHVVVDGGDKVDLGKLVQVDGDHVSVGNGFIDVDGDDVKINGERPQRAYVGSLKLVNTQSFAVTDVSEVVIDYPDAAVKIGQASASEIVVNEYMSRDSERFFLRSKQYGSQLELRQGDRPRLWPLHVRTEIFIPSTLKGSVRVHAGNGSLEVSDLRSNTDFEIHATNGAIRAFNNQVMNFDVQATNGSVRLNQMAALDYRIVSTNGSVTVDDAQGTGKIESTNGAIRLTNHAGDATLNSRNGAIKVSGFTGKLASRSRNGAIRVQNLSGGGRLSSGNGRVSVQVSDLTSDLEITGNGSAEIELANEAYNFDVRNDDGTVRVPRVAQLTLDDSHHKIGAVGEAPTATVKVDTVHGSVRVE</sequence>
<evidence type="ECO:0000313" key="3">
    <source>
        <dbReference type="EMBL" id="KRK33255.1"/>
    </source>
</evidence>
<feature type="domain" description="DUF4097" evidence="2">
    <location>
        <begin position="194"/>
        <end position="374"/>
    </location>
</feature>
<dbReference type="eggNOG" id="COG3595">
    <property type="taxonomic scope" value="Bacteria"/>
</dbReference>
<dbReference type="OrthoDB" id="2240353at2"/>
<dbReference type="AlphaFoldDB" id="A0A0R1GQR2"/>
<protein>
    <recommendedName>
        <fullName evidence="2">DUF4097 domain-containing protein</fullName>
    </recommendedName>
</protein>
<evidence type="ECO:0000259" key="2">
    <source>
        <dbReference type="Pfam" id="PF13349"/>
    </source>
</evidence>
<proteinExistence type="predicted"/>
<dbReference type="Proteomes" id="UP000051176">
    <property type="component" value="Unassembled WGS sequence"/>
</dbReference>
<name>A0A0R1GQR2_9LACO</name>
<feature type="compositionally biased region" description="Low complexity" evidence="1">
    <location>
        <begin position="76"/>
        <end position="91"/>
    </location>
</feature>
<feature type="region of interest" description="Disordered" evidence="1">
    <location>
        <begin position="76"/>
        <end position="113"/>
    </location>
</feature>
<accession>A0A0R1GQR2</accession>
<dbReference type="PATRIC" id="fig|1267003.4.peg.2261"/>
<dbReference type="STRING" id="357278.IV61_GL001795"/>
<dbReference type="EMBL" id="AZCZ01000072">
    <property type="protein sequence ID" value="KRK33255.1"/>
    <property type="molecule type" value="Genomic_DNA"/>
</dbReference>
<organism evidence="3 4">
    <name type="scientific">Levilactobacillus parabrevis ATCC 53295</name>
    <dbReference type="NCBI Taxonomy" id="1267003"/>
    <lineage>
        <taxon>Bacteria</taxon>
        <taxon>Bacillati</taxon>
        <taxon>Bacillota</taxon>
        <taxon>Bacilli</taxon>
        <taxon>Lactobacillales</taxon>
        <taxon>Lactobacillaceae</taxon>
        <taxon>Levilactobacillus</taxon>
    </lineage>
</organism>
<keyword evidence="4" id="KW-1185">Reference proteome</keyword>
<gene>
    <name evidence="3" type="ORF">FD07_GL002146</name>
</gene>
<dbReference type="InterPro" id="IPR047928">
    <property type="entry name" value="Perm_prefix_1"/>
</dbReference>
<dbReference type="NCBIfam" id="NF038403">
    <property type="entry name" value="perm_prefix_1"/>
    <property type="match status" value="1"/>
</dbReference>
<dbReference type="InterPro" id="IPR025164">
    <property type="entry name" value="Toastrack_DUF4097"/>
</dbReference>
<comment type="caution">
    <text evidence="3">The sequence shown here is derived from an EMBL/GenBank/DDBJ whole genome shotgun (WGS) entry which is preliminary data.</text>
</comment>
<reference evidence="3 4" key="1">
    <citation type="journal article" date="2015" name="Genome Announc.">
        <title>Expanding the biotechnology potential of lactobacilli through comparative genomics of 213 strains and associated genera.</title>
        <authorList>
            <person name="Sun Z."/>
            <person name="Harris H.M."/>
            <person name="McCann A."/>
            <person name="Guo C."/>
            <person name="Argimon S."/>
            <person name="Zhang W."/>
            <person name="Yang X."/>
            <person name="Jeffery I.B."/>
            <person name="Cooney J.C."/>
            <person name="Kagawa T.F."/>
            <person name="Liu W."/>
            <person name="Song Y."/>
            <person name="Salvetti E."/>
            <person name="Wrobel A."/>
            <person name="Rasinkangas P."/>
            <person name="Parkhill J."/>
            <person name="Rea M.C."/>
            <person name="O'Sullivan O."/>
            <person name="Ritari J."/>
            <person name="Douillard F.P."/>
            <person name="Paul Ross R."/>
            <person name="Yang R."/>
            <person name="Briner A.E."/>
            <person name="Felis G.E."/>
            <person name="de Vos W.M."/>
            <person name="Barrangou R."/>
            <person name="Klaenhammer T.R."/>
            <person name="Caufield P.W."/>
            <person name="Cui Y."/>
            <person name="Zhang H."/>
            <person name="O'Toole P.W."/>
        </authorList>
    </citation>
    <scope>NUCLEOTIDE SEQUENCE [LARGE SCALE GENOMIC DNA]</scope>
    <source>
        <strain evidence="3 4">ATCC 53295</strain>
    </source>
</reference>
<evidence type="ECO:0000313" key="4">
    <source>
        <dbReference type="Proteomes" id="UP000051176"/>
    </source>
</evidence>
<dbReference type="RefSeq" id="WP_020090475.1">
    <property type="nucleotide sequence ID" value="NZ_AZCZ01000072.1"/>
</dbReference>
<dbReference type="Pfam" id="PF13349">
    <property type="entry name" value="DUF4097"/>
    <property type="match status" value="1"/>
</dbReference>